<evidence type="ECO:0000313" key="11">
    <source>
        <dbReference type="EMBL" id="KAL2501419.1"/>
    </source>
</evidence>
<organism evidence="11 12">
    <name type="scientific">Forsythia ovata</name>
    <dbReference type="NCBI Taxonomy" id="205694"/>
    <lineage>
        <taxon>Eukaryota</taxon>
        <taxon>Viridiplantae</taxon>
        <taxon>Streptophyta</taxon>
        <taxon>Embryophyta</taxon>
        <taxon>Tracheophyta</taxon>
        <taxon>Spermatophyta</taxon>
        <taxon>Magnoliopsida</taxon>
        <taxon>eudicotyledons</taxon>
        <taxon>Gunneridae</taxon>
        <taxon>Pentapetalae</taxon>
        <taxon>asterids</taxon>
        <taxon>lamiids</taxon>
        <taxon>Lamiales</taxon>
        <taxon>Oleaceae</taxon>
        <taxon>Forsythieae</taxon>
        <taxon>Forsythia</taxon>
    </lineage>
</organism>
<evidence type="ECO:0000256" key="2">
    <source>
        <dbReference type="ARBA" id="ARBA00010617"/>
    </source>
</evidence>
<evidence type="ECO:0000256" key="6">
    <source>
        <dbReference type="ARBA" id="ARBA00022989"/>
    </source>
</evidence>
<dbReference type="InterPro" id="IPR050665">
    <property type="entry name" value="Cytochrome_P450_Monooxygen"/>
</dbReference>
<dbReference type="Pfam" id="PF00067">
    <property type="entry name" value="p450"/>
    <property type="match status" value="1"/>
</dbReference>
<keyword evidence="9" id="KW-0503">Monooxygenase</keyword>
<dbReference type="GO" id="GO:0016020">
    <property type="term" value="C:membrane"/>
    <property type="evidence" value="ECO:0007669"/>
    <property type="project" value="UniProtKB-SubCell"/>
</dbReference>
<name>A0ABD1SMH6_9LAMI</name>
<evidence type="ECO:0000256" key="3">
    <source>
        <dbReference type="ARBA" id="ARBA00022617"/>
    </source>
</evidence>
<proteinExistence type="inferred from homology"/>
<evidence type="ECO:0000256" key="4">
    <source>
        <dbReference type="ARBA" id="ARBA00022692"/>
    </source>
</evidence>
<keyword evidence="6" id="KW-1133">Transmembrane helix</keyword>
<comment type="subcellular location">
    <subcellularLocation>
        <location evidence="1">Membrane</location>
    </subcellularLocation>
</comment>
<evidence type="ECO:0000313" key="12">
    <source>
        <dbReference type="Proteomes" id="UP001604277"/>
    </source>
</evidence>
<keyword evidence="7" id="KW-0560">Oxidoreductase</keyword>
<keyword evidence="3" id="KW-0349">Heme</keyword>
<sequence>MILYEVLRLYPPVIALYQHAYKETKIGNLSVQAGIDLTLLILLINRDPQLWGDDAEEFKPGRFTEGVSKSSKDQTAFFPFGWGTRTCQNFAIIEAKIAFAMILKHFSFELSPSYTHVPYTVMTPQPQHEAQIILHPL</sequence>
<evidence type="ECO:0000256" key="5">
    <source>
        <dbReference type="ARBA" id="ARBA00022723"/>
    </source>
</evidence>
<evidence type="ECO:0000256" key="8">
    <source>
        <dbReference type="ARBA" id="ARBA00023004"/>
    </source>
</evidence>
<keyword evidence="4" id="KW-0812">Transmembrane</keyword>
<dbReference type="GO" id="GO:0004497">
    <property type="term" value="F:monooxygenase activity"/>
    <property type="evidence" value="ECO:0007669"/>
    <property type="project" value="UniProtKB-KW"/>
</dbReference>
<dbReference type="SUPFAM" id="SSF48264">
    <property type="entry name" value="Cytochrome P450"/>
    <property type="match status" value="1"/>
</dbReference>
<dbReference type="AlphaFoldDB" id="A0ABD1SMH6"/>
<gene>
    <name evidence="11" type="ORF">Fot_35267</name>
</gene>
<keyword evidence="10" id="KW-0472">Membrane</keyword>
<dbReference type="Gene3D" id="1.10.630.10">
    <property type="entry name" value="Cytochrome P450"/>
    <property type="match status" value="1"/>
</dbReference>
<dbReference type="InterPro" id="IPR001128">
    <property type="entry name" value="Cyt_P450"/>
</dbReference>
<reference evidence="12" key="1">
    <citation type="submission" date="2024-07" db="EMBL/GenBank/DDBJ databases">
        <title>Two chromosome-level genome assemblies of Korean endemic species Abeliophyllum distichum and Forsythia ovata (Oleaceae).</title>
        <authorList>
            <person name="Jang H."/>
        </authorList>
    </citation>
    <scope>NUCLEOTIDE SEQUENCE [LARGE SCALE GENOMIC DNA]</scope>
</reference>
<evidence type="ECO:0000256" key="9">
    <source>
        <dbReference type="ARBA" id="ARBA00023033"/>
    </source>
</evidence>
<protein>
    <submittedName>
        <fullName evidence="11">Cytochrome</fullName>
    </submittedName>
</protein>
<evidence type="ECO:0000256" key="1">
    <source>
        <dbReference type="ARBA" id="ARBA00004370"/>
    </source>
</evidence>
<dbReference type="EMBL" id="JBFOLJ010000010">
    <property type="protein sequence ID" value="KAL2501419.1"/>
    <property type="molecule type" value="Genomic_DNA"/>
</dbReference>
<dbReference type="InterPro" id="IPR036396">
    <property type="entry name" value="Cyt_P450_sf"/>
</dbReference>
<dbReference type="PANTHER" id="PTHR24282">
    <property type="entry name" value="CYTOCHROME P450 FAMILY MEMBER"/>
    <property type="match status" value="1"/>
</dbReference>
<comment type="caution">
    <text evidence="11">The sequence shown here is derived from an EMBL/GenBank/DDBJ whole genome shotgun (WGS) entry which is preliminary data.</text>
</comment>
<comment type="similarity">
    <text evidence="2">Belongs to the cytochrome P450 family.</text>
</comment>
<keyword evidence="8" id="KW-0408">Iron</keyword>
<dbReference type="PANTHER" id="PTHR24282:SF94">
    <property type="entry name" value="CYTOCHROME P450 72C1"/>
    <property type="match status" value="1"/>
</dbReference>
<keyword evidence="12" id="KW-1185">Reference proteome</keyword>
<keyword evidence="5" id="KW-0479">Metal-binding</keyword>
<dbReference type="GO" id="GO:0046872">
    <property type="term" value="F:metal ion binding"/>
    <property type="evidence" value="ECO:0007669"/>
    <property type="project" value="UniProtKB-KW"/>
</dbReference>
<accession>A0ABD1SMH6</accession>
<evidence type="ECO:0000256" key="10">
    <source>
        <dbReference type="ARBA" id="ARBA00023136"/>
    </source>
</evidence>
<evidence type="ECO:0000256" key="7">
    <source>
        <dbReference type="ARBA" id="ARBA00023002"/>
    </source>
</evidence>
<dbReference type="Proteomes" id="UP001604277">
    <property type="component" value="Unassembled WGS sequence"/>
</dbReference>